<evidence type="ECO:0000256" key="1">
    <source>
        <dbReference type="SAM" id="SignalP"/>
    </source>
</evidence>
<gene>
    <name evidence="2" type="ORF">CCYN2B_60143</name>
</gene>
<evidence type="ECO:0000313" key="2">
    <source>
        <dbReference type="EMBL" id="CEN39506.1"/>
    </source>
</evidence>
<feature type="signal peptide" evidence="1">
    <location>
        <begin position="1"/>
        <end position="19"/>
    </location>
</feature>
<feature type="chain" id="PRO_5002115926" description="DUF3828 domain-containing protein" evidence="1">
    <location>
        <begin position="20"/>
        <end position="197"/>
    </location>
</feature>
<proteinExistence type="predicted"/>
<dbReference type="AlphaFoldDB" id="A0A0B7HIE1"/>
<evidence type="ECO:0000313" key="3">
    <source>
        <dbReference type="Proteomes" id="UP000038055"/>
    </source>
</evidence>
<dbReference type="RefSeq" id="WP_041994432.1">
    <property type="nucleotide sequence ID" value="NZ_CDOD01000056.1"/>
</dbReference>
<accession>A0A0B7HIE1</accession>
<dbReference type="Proteomes" id="UP000038055">
    <property type="component" value="Unassembled WGS sequence"/>
</dbReference>
<organism evidence="2 3">
    <name type="scientific">Capnocytophaga cynodegmi</name>
    <dbReference type="NCBI Taxonomy" id="28189"/>
    <lineage>
        <taxon>Bacteria</taxon>
        <taxon>Pseudomonadati</taxon>
        <taxon>Bacteroidota</taxon>
        <taxon>Flavobacteriia</taxon>
        <taxon>Flavobacteriales</taxon>
        <taxon>Flavobacteriaceae</taxon>
        <taxon>Capnocytophaga</taxon>
    </lineage>
</organism>
<keyword evidence="1" id="KW-0732">Signal</keyword>
<keyword evidence="3" id="KW-1185">Reference proteome</keyword>
<reference evidence="3" key="1">
    <citation type="submission" date="2015-01" db="EMBL/GenBank/DDBJ databases">
        <authorList>
            <person name="MANFREDI Pablo"/>
        </authorList>
    </citation>
    <scope>NUCLEOTIDE SEQUENCE [LARGE SCALE GENOMIC DNA]</scope>
    <source>
        <strain evidence="3">Ccyn2B</strain>
    </source>
</reference>
<dbReference type="EMBL" id="CDOD01000056">
    <property type="protein sequence ID" value="CEN39506.1"/>
    <property type="molecule type" value="Genomic_DNA"/>
</dbReference>
<name>A0A0B7HIE1_9FLAO</name>
<sequence>MKNKLIIIPFFLSFFVSLAQDPDDCKLLNSMVAQYKVAYKKSFFETNKDKNVNLDSLFIEDFFLSKYNDNNDIDQYFEELKEREQAGRFIHLDSLRKKINDPNHLFSEKNKEFFLTQVTQKNSLWSQTPCKPNILTKELNRWKLGQYSLFVSKPIYTSDKRYAIIFVTIRGLSVIHILYNNPETDWIEADSDIIGFQ</sequence>
<protein>
    <recommendedName>
        <fullName evidence="4">DUF3828 domain-containing protein</fullName>
    </recommendedName>
</protein>
<evidence type="ECO:0008006" key="4">
    <source>
        <dbReference type="Google" id="ProtNLM"/>
    </source>
</evidence>